<proteinExistence type="predicted"/>
<dbReference type="InterPro" id="IPR032675">
    <property type="entry name" value="LRR_dom_sf"/>
</dbReference>
<dbReference type="Pfam" id="PF13306">
    <property type="entry name" value="LRR_5"/>
    <property type="match status" value="2"/>
</dbReference>
<evidence type="ECO:0000313" key="1">
    <source>
        <dbReference type="EMBL" id="ATV31872.1"/>
    </source>
</evidence>
<dbReference type="SUPFAM" id="SSF52058">
    <property type="entry name" value="L domain-like"/>
    <property type="match status" value="1"/>
</dbReference>
<dbReference type="EMBL" id="CP024728">
    <property type="protein sequence ID" value="ATV31872.1"/>
    <property type="molecule type" value="Genomic_DNA"/>
</dbReference>
<reference evidence="1 2" key="1">
    <citation type="submission" date="2017-11" db="EMBL/GenBank/DDBJ databases">
        <title>Genome sequencing of Prevotella intermedia KCOM 1949.</title>
        <authorList>
            <person name="Kook J.-K."/>
            <person name="Park S.-N."/>
            <person name="Lim Y.K."/>
        </authorList>
    </citation>
    <scope>NUCLEOTIDE SEQUENCE [LARGE SCALE GENOMIC DNA]</scope>
    <source>
        <strain evidence="1 2">KCOM 1949</strain>
    </source>
</reference>
<sequence length="479" mass="52813">MKKNLLSVTLALLLLAVFSASASATNSEDDETVSAGTFLFRFNRDKTALSLWYCERAEATMTLPDKVYYDSETNTADLKPFGKAKAYAVEQVAERTFRGKTEIQSITLPASYRNVESTAFMNCTNLKTFVSLGKDVIYEKSVFAGCKSLENVTINAESIGAHIFNGCERLVNPHITGKLDHIPDAAFEESGIKNINFLPKSITAIWASAFSKSKLEGDLVLPTRFSIIENGAFSLTNIRSVTIPEGYTELRGGLFAGCKSLTKVSLPKSLKYISGMAFSNTDIKQIYIPNSVTDLGPSAFYNCFNLDSIHLSNSLEKLEGATFHNTALKHIYLPASIKQIERNCFELCRQLTDIYCFSATPPEAHEYTFTDYDKPTIHVPAGKLAAYKNAPIWKKFKKFKEMSATATDIPTTRSEVLSIYRTGNEVHVSGVPTGTLVQVYTLNGQLIAETISNNSETVLSVNTTYPIIVKAGKQTVKLK</sequence>
<gene>
    <name evidence="1" type="ORF">CTM46_10140</name>
</gene>
<dbReference type="InterPro" id="IPR026906">
    <property type="entry name" value="LRR_5"/>
</dbReference>
<evidence type="ECO:0000313" key="2">
    <source>
        <dbReference type="Proteomes" id="UP000230742"/>
    </source>
</evidence>
<organism evidence="1 2">
    <name type="scientific">Prevotella intermedia</name>
    <dbReference type="NCBI Taxonomy" id="28131"/>
    <lineage>
        <taxon>Bacteria</taxon>
        <taxon>Pseudomonadati</taxon>
        <taxon>Bacteroidota</taxon>
        <taxon>Bacteroidia</taxon>
        <taxon>Bacteroidales</taxon>
        <taxon>Prevotellaceae</taxon>
        <taxon>Prevotella</taxon>
    </lineage>
</organism>
<dbReference type="AlphaFoldDB" id="A0A2D3LMQ9"/>
<dbReference type="InterPro" id="IPR053139">
    <property type="entry name" value="Surface_bspA-like"/>
</dbReference>
<accession>A0A2D3LMQ9</accession>
<dbReference type="Gene3D" id="3.80.10.10">
    <property type="entry name" value="Ribonuclease Inhibitor"/>
    <property type="match status" value="2"/>
</dbReference>
<dbReference type="PANTHER" id="PTHR45661:SF3">
    <property type="entry name" value="IG-LIKE DOMAIN-CONTAINING PROTEIN"/>
    <property type="match status" value="1"/>
</dbReference>
<dbReference type="Proteomes" id="UP000230742">
    <property type="component" value="Chromosome 2"/>
</dbReference>
<name>A0A2D3LMQ9_PREIN</name>
<dbReference type="RefSeq" id="WP_100014762.1">
    <property type="nucleotide sequence ID" value="NZ_CP024728.1"/>
</dbReference>
<dbReference type="PANTHER" id="PTHR45661">
    <property type="entry name" value="SURFACE ANTIGEN"/>
    <property type="match status" value="1"/>
</dbReference>
<protein>
    <submittedName>
        <fullName evidence="1">Uncharacterized protein</fullName>
    </submittedName>
</protein>